<feature type="non-terminal residue" evidence="1">
    <location>
        <position position="1"/>
    </location>
</feature>
<evidence type="ECO:0008006" key="3">
    <source>
        <dbReference type="Google" id="ProtNLM"/>
    </source>
</evidence>
<dbReference type="AlphaFoldDB" id="A0A371FUX0"/>
<proteinExistence type="predicted"/>
<protein>
    <recommendedName>
        <fullName evidence="3">Reverse transcriptase domain-containing protein</fullName>
    </recommendedName>
</protein>
<sequence>MSPYWIVFDKACHLLKVLLFNSRLKLIIGKLHSKWDGPFVITNVFSYGTVELKDEATYSTFQVNRHQLKNFHEVLTPIVSEVESISLMKPTISDGTR</sequence>
<dbReference type="Proteomes" id="UP000257109">
    <property type="component" value="Unassembled WGS sequence"/>
</dbReference>
<comment type="caution">
    <text evidence="1">The sequence shown here is derived from an EMBL/GenBank/DDBJ whole genome shotgun (WGS) entry which is preliminary data.</text>
</comment>
<dbReference type="EMBL" id="QJKJ01007721">
    <property type="protein sequence ID" value="RDX82145.1"/>
    <property type="molecule type" value="Genomic_DNA"/>
</dbReference>
<organism evidence="1 2">
    <name type="scientific">Mucuna pruriens</name>
    <name type="common">Velvet bean</name>
    <name type="synonym">Dolichos pruriens</name>
    <dbReference type="NCBI Taxonomy" id="157652"/>
    <lineage>
        <taxon>Eukaryota</taxon>
        <taxon>Viridiplantae</taxon>
        <taxon>Streptophyta</taxon>
        <taxon>Embryophyta</taxon>
        <taxon>Tracheophyta</taxon>
        <taxon>Spermatophyta</taxon>
        <taxon>Magnoliopsida</taxon>
        <taxon>eudicotyledons</taxon>
        <taxon>Gunneridae</taxon>
        <taxon>Pentapetalae</taxon>
        <taxon>rosids</taxon>
        <taxon>fabids</taxon>
        <taxon>Fabales</taxon>
        <taxon>Fabaceae</taxon>
        <taxon>Papilionoideae</taxon>
        <taxon>50 kb inversion clade</taxon>
        <taxon>NPAAA clade</taxon>
        <taxon>indigoferoid/millettioid clade</taxon>
        <taxon>Phaseoleae</taxon>
        <taxon>Mucuna</taxon>
    </lineage>
</organism>
<evidence type="ECO:0000313" key="2">
    <source>
        <dbReference type="Proteomes" id="UP000257109"/>
    </source>
</evidence>
<reference evidence="1" key="1">
    <citation type="submission" date="2018-05" db="EMBL/GenBank/DDBJ databases">
        <title>Draft genome of Mucuna pruriens seed.</title>
        <authorList>
            <person name="Nnadi N.E."/>
            <person name="Vos R."/>
            <person name="Hasami M.H."/>
            <person name="Devisetty U.K."/>
            <person name="Aguiy J.C."/>
        </authorList>
    </citation>
    <scope>NUCLEOTIDE SEQUENCE [LARGE SCALE GENOMIC DNA]</scope>
    <source>
        <strain evidence="1">JCA_2017</strain>
    </source>
</reference>
<keyword evidence="2" id="KW-1185">Reference proteome</keyword>
<name>A0A371FUX0_MUCPR</name>
<evidence type="ECO:0000313" key="1">
    <source>
        <dbReference type="EMBL" id="RDX82145.1"/>
    </source>
</evidence>
<gene>
    <name evidence="1" type="ORF">CR513_37111</name>
</gene>
<accession>A0A371FUX0</accession>